<comment type="cofactor">
    <cofactor evidence="2">
        <name>Fe cation</name>
        <dbReference type="ChEBI" id="CHEBI:24875"/>
    </cofactor>
</comment>
<feature type="binding site" evidence="2">
    <location>
        <position position="68"/>
    </location>
    <ligand>
        <name>Fe cation</name>
        <dbReference type="ChEBI" id="CHEBI:24875"/>
    </ligand>
</feature>
<dbReference type="EMBL" id="QQAZ01000001">
    <property type="protein sequence ID" value="RDI55255.1"/>
    <property type="molecule type" value="Genomic_DNA"/>
</dbReference>
<dbReference type="InterPro" id="IPR018194">
    <property type="entry name" value="Ni-dep_hyd_lsu_Ni_BS"/>
</dbReference>
<evidence type="ECO:0000256" key="2">
    <source>
        <dbReference type="PIRSR" id="PIRSR601501-1"/>
    </source>
</evidence>
<comment type="caution">
    <text evidence="3">The sequence shown here is derived from an EMBL/GenBank/DDBJ whole genome shotgun (WGS) entry which is preliminary data.</text>
</comment>
<dbReference type="GO" id="GO:0008901">
    <property type="term" value="F:ferredoxin hydrogenase activity"/>
    <property type="evidence" value="ECO:0007669"/>
    <property type="project" value="InterPro"/>
</dbReference>
<dbReference type="OrthoDB" id="9761717at2"/>
<proteinExistence type="predicted"/>
<accession>A0A370HDY2</accession>
<keyword evidence="2" id="KW-0460">Magnesium</keyword>
<dbReference type="SUPFAM" id="SSF56762">
    <property type="entry name" value="HydB/Nqo4-like"/>
    <property type="match status" value="1"/>
</dbReference>
<keyword evidence="2" id="KW-0408">Iron</keyword>
<dbReference type="PANTHER" id="PTHR43600:SF4">
    <property type="entry name" value="CYTOSOLIC NIFE-HYDROGENASE, ALPHA SUBUNIT"/>
    <property type="match status" value="1"/>
</dbReference>
<comment type="cofactor">
    <cofactor evidence="2">
        <name>Ni(2+)</name>
        <dbReference type="ChEBI" id="CHEBI:49786"/>
    </cofactor>
</comment>
<feature type="binding site" evidence="2">
    <location>
        <position position="68"/>
    </location>
    <ligand>
        <name>Ni(2+)</name>
        <dbReference type="ChEBI" id="CHEBI:49786"/>
    </ligand>
</feature>
<keyword evidence="2" id="KW-0479">Metal-binding</keyword>
<dbReference type="PROSITE" id="PS00508">
    <property type="entry name" value="NI_HGENASE_L_2"/>
    <property type="match status" value="1"/>
</dbReference>
<dbReference type="Proteomes" id="UP000255355">
    <property type="component" value="Unassembled WGS sequence"/>
</dbReference>
<feature type="binding site" evidence="2">
    <location>
        <position position="415"/>
    </location>
    <ligand>
        <name>Ni(2+)</name>
        <dbReference type="ChEBI" id="CHEBI:49786"/>
    </ligand>
</feature>
<protein>
    <submittedName>
        <fullName evidence="3">Coenzyme F420-reducing hydrogenase alpha subunit</fullName>
    </submittedName>
</protein>
<dbReference type="PANTHER" id="PTHR43600">
    <property type="entry name" value="COENZYME F420 HYDROGENASE, SUBUNIT ALPHA"/>
    <property type="match status" value="1"/>
</dbReference>
<dbReference type="RefSeq" id="WP_068017243.1">
    <property type="nucleotide sequence ID" value="NZ_QQAZ01000001.1"/>
</dbReference>
<evidence type="ECO:0000313" key="3">
    <source>
        <dbReference type="EMBL" id="RDI55255.1"/>
    </source>
</evidence>
<dbReference type="InterPro" id="IPR029014">
    <property type="entry name" value="NiFe-Hase_large"/>
</dbReference>
<keyword evidence="4" id="KW-1185">Reference proteome</keyword>
<dbReference type="Gene3D" id="1.10.645.10">
    <property type="entry name" value="Cytochrome-c3 Hydrogenase, chain B"/>
    <property type="match status" value="1"/>
</dbReference>
<organism evidence="3 4">
    <name type="scientific">Nocardia mexicana</name>
    <dbReference type="NCBI Taxonomy" id="279262"/>
    <lineage>
        <taxon>Bacteria</taxon>
        <taxon>Bacillati</taxon>
        <taxon>Actinomycetota</taxon>
        <taxon>Actinomycetes</taxon>
        <taxon>Mycobacteriales</taxon>
        <taxon>Nocardiaceae</taxon>
        <taxon>Nocardia</taxon>
    </lineage>
</organism>
<feature type="binding site" evidence="2">
    <location>
        <position position="371"/>
    </location>
    <ligand>
        <name>Mg(2+)</name>
        <dbReference type="ChEBI" id="CHEBI:18420"/>
    </ligand>
</feature>
<dbReference type="InterPro" id="IPR001501">
    <property type="entry name" value="Ni-dep_hyd_lsu"/>
</dbReference>
<sequence>MSHRSRQLRVSSLARVEGEGALRVVVADGAVERAELNIYEPPRFFEALLRGRAFTEPPDITARICGICPVAYQTSACNALEQLCGVDLDPPLAALRRLLYCGEWISSHALHIHLLHLPDFLGYPDAVTLATDHRDLVERGLAVKKAGNGLLELIGGRPIHPINVRVGGFYSVPSPADLAPLAEQLRGALDSAISTARRASTLDFPDLELDHHLLAADDPARYAIETGRIHTSTGLAFPASEFTDHVSERQVPHSTALHATLDGGPYLTGPLARYTLNSARLSPLARQVAAEIGLGAECRNPFRSILVRAVEVVYAIEEAVRLIGDYERPPRPSMPVVPRAGVGHGVSEAPRGLLYHSYETGDDGIIHSATIIPPTSQNQAAIEADLRRVVAAHLDLDDAALTTLCERTIRNYDPCISCSAHFLELDLERR</sequence>
<reference evidence="3 4" key="1">
    <citation type="submission" date="2018-07" db="EMBL/GenBank/DDBJ databases">
        <title>Genomic Encyclopedia of Type Strains, Phase IV (KMG-IV): sequencing the most valuable type-strain genomes for metagenomic binning, comparative biology and taxonomic classification.</title>
        <authorList>
            <person name="Goeker M."/>
        </authorList>
    </citation>
    <scope>NUCLEOTIDE SEQUENCE [LARGE SCALE GENOMIC DNA]</scope>
    <source>
        <strain evidence="3 4">DSM 44952</strain>
    </source>
</reference>
<evidence type="ECO:0000313" key="4">
    <source>
        <dbReference type="Proteomes" id="UP000255355"/>
    </source>
</evidence>
<dbReference type="Pfam" id="PF00374">
    <property type="entry name" value="NiFeSe_Hases"/>
    <property type="match status" value="2"/>
</dbReference>
<dbReference type="STRING" id="1210089.GCA_001613165_02103"/>
<name>A0A370HDY2_9NOCA</name>
<dbReference type="GO" id="GO:0016151">
    <property type="term" value="F:nickel cation binding"/>
    <property type="evidence" value="ECO:0007669"/>
    <property type="project" value="InterPro"/>
</dbReference>
<dbReference type="AlphaFoldDB" id="A0A370HDY2"/>
<keyword evidence="2" id="KW-0533">Nickel</keyword>
<feature type="binding site" evidence="2">
    <location>
        <position position="46"/>
    </location>
    <ligand>
        <name>Mg(2+)</name>
        <dbReference type="ChEBI" id="CHEBI:18420"/>
    </ligand>
</feature>
<feature type="binding site" evidence="2">
    <location>
        <position position="65"/>
    </location>
    <ligand>
        <name>Ni(2+)</name>
        <dbReference type="ChEBI" id="CHEBI:49786"/>
    </ligand>
</feature>
<evidence type="ECO:0000256" key="1">
    <source>
        <dbReference type="ARBA" id="ARBA00023002"/>
    </source>
</evidence>
<gene>
    <name evidence="3" type="ORF">DFR68_10188</name>
</gene>
<keyword evidence="1" id="KW-0560">Oxidoreductase</keyword>
<feature type="binding site" evidence="2">
    <location>
        <position position="418"/>
    </location>
    <ligand>
        <name>Fe cation</name>
        <dbReference type="ChEBI" id="CHEBI:24875"/>
    </ligand>
</feature>
<feature type="binding site" evidence="2">
    <location>
        <position position="421"/>
    </location>
    <ligand>
        <name>Mg(2+)</name>
        <dbReference type="ChEBI" id="CHEBI:18420"/>
    </ligand>
</feature>